<proteinExistence type="inferred from homology"/>
<evidence type="ECO:0000256" key="13">
    <source>
        <dbReference type="ARBA" id="ARBA00037356"/>
    </source>
</evidence>
<evidence type="ECO:0000256" key="7">
    <source>
        <dbReference type="ARBA" id="ARBA00022670"/>
    </source>
</evidence>
<gene>
    <name evidence="15" type="ORF">B0I36DRAFT_249153</name>
</gene>
<evidence type="ECO:0000256" key="12">
    <source>
        <dbReference type="ARBA" id="ARBA00023288"/>
    </source>
</evidence>
<dbReference type="EC" id="3.4.16.-" evidence="14"/>
<evidence type="ECO:0000256" key="10">
    <source>
        <dbReference type="ARBA" id="ARBA00023026"/>
    </source>
</evidence>
<comment type="catalytic activity">
    <reaction evidence="1">
        <text>Preferential release of a C-terminal arginine or lysine residue.</text>
        <dbReference type="EC" id="3.4.16.6"/>
    </reaction>
</comment>
<dbReference type="GO" id="GO:0000324">
    <property type="term" value="C:fungal-type vacuole"/>
    <property type="evidence" value="ECO:0007669"/>
    <property type="project" value="TreeGrafter"/>
</dbReference>
<keyword evidence="8 14" id="KW-0732">Signal</keyword>
<dbReference type="InterPro" id="IPR001563">
    <property type="entry name" value="Peptidase_S10"/>
</dbReference>
<dbReference type="GO" id="GO:0006508">
    <property type="term" value="P:proteolysis"/>
    <property type="evidence" value="ECO:0007669"/>
    <property type="project" value="UniProtKB-KW"/>
</dbReference>
<evidence type="ECO:0000256" key="14">
    <source>
        <dbReference type="RuleBase" id="RU361156"/>
    </source>
</evidence>
<dbReference type="GO" id="GO:0098552">
    <property type="term" value="C:side of membrane"/>
    <property type="evidence" value="ECO:0007669"/>
    <property type="project" value="UniProtKB-KW"/>
</dbReference>
<dbReference type="AlphaFoldDB" id="A0A9P8XXW8"/>
<keyword evidence="5" id="KW-0336">GPI-anchor</keyword>
<dbReference type="InterPro" id="IPR033124">
    <property type="entry name" value="Ser_caboxypep_his_AS"/>
</dbReference>
<dbReference type="GeneID" id="70179997"/>
<feature type="chain" id="PRO_5040532676" description="Carboxypeptidase" evidence="14">
    <location>
        <begin position="24"/>
        <end position="609"/>
    </location>
</feature>
<evidence type="ECO:0000256" key="5">
    <source>
        <dbReference type="ARBA" id="ARBA00022622"/>
    </source>
</evidence>
<comment type="caution">
    <text evidence="15">The sequence shown here is derived from an EMBL/GenBank/DDBJ whole genome shotgun (WGS) entry which is preliminary data.</text>
</comment>
<evidence type="ECO:0000256" key="6">
    <source>
        <dbReference type="ARBA" id="ARBA00022645"/>
    </source>
</evidence>
<organism evidence="15 16">
    <name type="scientific">Microdochium trichocladiopsis</name>
    <dbReference type="NCBI Taxonomy" id="1682393"/>
    <lineage>
        <taxon>Eukaryota</taxon>
        <taxon>Fungi</taxon>
        <taxon>Dikarya</taxon>
        <taxon>Ascomycota</taxon>
        <taxon>Pezizomycotina</taxon>
        <taxon>Sordariomycetes</taxon>
        <taxon>Xylariomycetidae</taxon>
        <taxon>Xylariales</taxon>
        <taxon>Microdochiaceae</taxon>
        <taxon>Microdochium</taxon>
    </lineage>
</organism>
<name>A0A9P8XXW8_9PEZI</name>
<dbReference type="PRINTS" id="PR00724">
    <property type="entry name" value="CRBOXYPTASEC"/>
</dbReference>
<dbReference type="Pfam" id="PF00450">
    <property type="entry name" value="Peptidase_S10"/>
    <property type="match status" value="1"/>
</dbReference>
<sequence>MLLLPRTLFALATCLSFLPATQGQSPSSPGFAIVESKIYPGASISFKETNICETTKGVKGFSGYVNLPPSPADGRGVPISTWFWFFEARNSPNTSPLTVWLQGGPGSPSSPAAVGENGPCRVLSNSRDTASNPWSWNTNSNMLYIDQPAETGFSYSSLVNGTINAPKSPFTVGEPQATNSSIIAGTFSSQSHTFAPNTTDVTAAAMWQFLQVFQEFPTKGYSCGHGKISIWGESYGGHYVPTYSSYILAQNEKIRRGELAKTFRPLNIETVGLINACIDAETQIPKYPLMAVNNTYGIKIYNDTVHASTVSSLPQCMGMVKTCRTMAKSQDPQGWGSNSAVNKACFDAFQFCFGNVAREDDLGLLDSAINKFDIAGHKLFNFPPRWAAGYLNDGDVHRALGVPLNFTGYSTTVSQAFGVSGDFMKGRNLAILGELLDQDIQVALVYGDRDYQCNWYGGQAVSLAIKSKLSAGFQRAGYTYLQTNESYVGGLVRQYGKLSFSRVFNAGHEVPYFQAETAWQIFDRASSHKDVATGQLAANDSTYATKGKDSASTTGDVPFNFEGTVSCYFWDMQETCTPQQAALVANGSAIMKDYLLIGAKLADGTELKF</sequence>
<protein>
    <recommendedName>
        <fullName evidence="14">Carboxypeptidase</fullName>
        <ecNumber evidence="14">3.4.16.-</ecNumber>
    </recommendedName>
</protein>
<dbReference type="PROSITE" id="PS00131">
    <property type="entry name" value="CARBOXYPEPT_SER_SER"/>
    <property type="match status" value="1"/>
</dbReference>
<evidence type="ECO:0000256" key="8">
    <source>
        <dbReference type="ARBA" id="ARBA00022729"/>
    </source>
</evidence>
<evidence type="ECO:0000313" key="16">
    <source>
        <dbReference type="Proteomes" id="UP000756346"/>
    </source>
</evidence>
<keyword evidence="12" id="KW-0449">Lipoprotein</keyword>
<evidence type="ECO:0000256" key="2">
    <source>
        <dbReference type="ARBA" id="ARBA00004609"/>
    </source>
</evidence>
<keyword evidence="4" id="KW-1003">Cell membrane</keyword>
<dbReference type="PROSITE" id="PS00560">
    <property type="entry name" value="CARBOXYPEPT_SER_HIS"/>
    <property type="match status" value="1"/>
</dbReference>
<comment type="similarity">
    <text evidence="3 14">Belongs to the peptidase S10 family.</text>
</comment>
<comment type="function">
    <text evidence="13">Extracellular serine carboxypeptidase that contributes to pathogenicity.</text>
</comment>
<keyword evidence="7 14" id="KW-0645">Protease</keyword>
<evidence type="ECO:0000256" key="4">
    <source>
        <dbReference type="ARBA" id="ARBA00022475"/>
    </source>
</evidence>
<keyword evidence="10" id="KW-0843">Virulence</keyword>
<evidence type="ECO:0000313" key="15">
    <source>
        <dbReference type="EMBL" id="KAH7025650.1"/>
    </source>
</evidence>
<dbReference type="SUPFAM" id="SSF53474">
    <property type="entry name" value="alpha/beta-Hydrolases"/>
    <property type="match status" value="1"/>
</dbReference>
<dbReference type="GO" id="GO:0004185">
    <property type="term" value="F:serine-type carboxypeptidase activity"/>
    <property type="evidence" value="ECO:0007669"/>
    <property type="project" value="UniProtKB-UniRule"/>
</dbReference>
<dbReference type="Gene3D" id="3.40.50.1820">
    <property type="entry name" value="alpha/beta hydrolase"/>
    <property type="match status" value="1"/>
</dbReference>
<comment type="subcellular location">
    <subcellularLocation>
        <location evidence="2">Cell membrane</location>
        <topology evidence="2">Lipid-anchor</topology>
        <topology evidence="2">GPI-anchor</topology>
    </subcellularLocation>
</comment>
<feature type="signal peptide" evidence="14">
    <location>
        <begin position="1"/>
        <end position="23"/>
    </location>
</feature>
<dbReference type="OrthoDB" id="443318at2759"/>
<dbReference type="PANTHER" id="PTHR11802:SF189">
    <property type="entry name" value="CARBOXYPEPTIDASE"/>
    <property type="match status" value="1"/>
</dbReference>
<dbReference type="RefSeq" id="XP_046008867.1">
    <property type="nucleotide sequence ID" value="XM_046150451.1"/>
</dbReference>
<accession>A0A9P8XXW8</accession>
<evidence type="ECO:0000256" key="3">
    <source>
        <dbReference type="ARBA" id="ARBA00009431"/>
    </source>
</evidence>
<evidence type="ECO:0000256" key="1">
    <source>
        <dbReference type="ARBA" id="ARBA00001003"/>
    </source>
</evidence>
<evidence type="ECO:0000256" key="9">
    <source>
        <dbReference type="ARBA" id="ARBA00022801"/>
    </source>
</evidence>
<dbReference type="EMBL" id="JAGTJQ010000008">
    <property type="protein sequence ID" value="KAH7025650.1"/>
    <property type="molecule type" value="Genomic_DNA"/>
</dbReference>
<dbReference type="Proteomes" id="UP000756346">
    <property type="component" value="Unassembled WGS sequence"/>
</dbReference>
<keyword evidence="5" id="KW-0472">Membrane</keyword>
<keyword evidence="9 14" id="KW-0378">Hydrolase</keyword>
<dbReference type="PANTHER" id="PTHR11802">
    <property type="entry name" value="SERINE PROTEASE FAMILY S10 SERINE CARBOXYPEPTIDASE"/>
    <property type="match status" value="1"/>
</dbReference>
<keyword evidence="11" id="KW-0325">Glycoprotein</keyword>
<keyword evidence="16" id="KW-1185">Reference proteome</keyword>
<keyword evidence="6 14" id="KW-0121">Carboxypeptidase</keyword>
<reference evidence="15" key="1">
    <citation type="journal article" date="2021" name="Nat. Commun.">
        <title>Genetic determinants of endophytism in the Arabidopsis root mycobiome.</title>
        <authorList>
            <person name="Mesny F."/>
            <person name="Miyauchi S."/>
            <person name="Thiergart T."/>
            <person name="Pickel B."/>
            <person name="Atanasova L."/>
            <person name="Karlsson M."/>
            <person name="Huettel B."/>
            <person name="Barry K.W."/>
            <person name="Haridas S."/>
            <person name="Chen C."/>
            <person name="Bauer D."/>
            <person name="Andreopoulos W."/>
            <person name="Pangilinan J."/>
            <person name="LaButti K."/>
            <person name="Riley R."/>
            <person name="Lipzen A."/>
            <person name="Clum A."/>
            <person name="Drula E."/>
            <person name="Henrissat B."/>
            <person name="Kohler A."/>
            <person name="Grigoriev I.V."/>
            <person name="Martin F.M."/>
            <person name="Hacquard S."/>
        </authorList>
    </citation>
    <scope>NUCLEOTIDE SEQUENCE</scope>
    <source>
        <strain evidence="15">MPI-CAGE-CH-0230</strain>
    </source>
</reference>
<dbReference type="InterPro" id="IPR018202">
    <property type="entry name" value="Ser_caboxypep_ser_AS"/>
</dbReference>
<evidence type="ECO:0000256" key="11">
    <source>
        <dbReference type="ARBA" id="ARBA00023180"/>
    </source>
</evidence>
<dbReference type="GO" id="GO:0005886">
    <property type="term" value="C:plasma membrane"/>
    <property type="evidence" value="ECO:0007669"/>
    <property type="project" value="UniProtKB-SubCell"/>
</dbReference>
<dbReference type="InterPro" id="IPR029058">
    <property type="entry name" value="AB_hydrolase_fold"/>
</dbReference>